<comment type="caution">
    <text evidence="2">The sequence shown here is derived from an EMBL/GenBank/DDBJ whole genome shotgun (WGS) entry which is preliminary data.</text>
</comment>
<evidence type="ECO:0000313" key="3">
    <source>
        <dbReference type="Proteomes" id="UP000239415"/>
    </source>
</evidence>
<dbReference type="AlphaFoldDB" id="A0A2T0JIW3"/>
<feature type="region of interest" description="Disordered" evidence="1">
    <location>
        <begin position="1"/>
        <end position="22"/>
    </location>
</feature>
<reference evidence="2 3" key="1">
    <citation type="submission" date="2018-03" db="EMBL/GenBank/DDBJ databases">
        <title>Genomic Encyclopedia of Archaeal and Bacterial Type Strains, Phase II (KMG-II): from individual species to whole genera.</title>
        <authorList>
            <person name="Goeker M."/>
        </authorList>
    </citation>
    <scope>NUCLEOTIDE SEQUENCE [LARGE SCALE GENOMIC DNA]</scope>
    <source>
        <strain evidence="2 3">DSM 43146</strain>
    </source>
</reference>
<protein>
    <submittedName>
        <fullName evidence="2">Uncharacterized protein</fullName>
    </submittedName>
</protein>
<proteinExistence type="predicted"/>
<dbReference type="Proteomes" id="UP000239415">
    <property type="component" value="Unassembled WGS sequence"/>
</dbReference>
<dbReference type="EMBL" id="PVMZ01000042">
    <property type="protein sequence ID" value="PRX07382.1"/>
    <property type="molecule type" value="Genomic_DNA"/>
</dbReference>
<name>A0A2T0JIW3_9ACTN</name>
<gene>
    <name evidence="2" type="ORF">CLV67_14257</name>
</gene>
<organism evidence="2 3">
    <name type="scientific">Actinoplanes italicus</name>
    <dbReference type="NCBI Taxonomy" id="113567"/>
    <lineage>
        <taxon>Bacteria</taxon>
        <taxon>Bacillati</taxon>
        <taxon>Actinomycetota</taxon>
        <taxon>Actinomycetes</taxon>
        <taxon>Micromonosporales</taxon>
        <taxon>Micromonosporaceae</taxon>
        <taxon>Actinoplanes</taxon>
    </lineage>
</organism>
<evidence type="ECO:0000256" key="1">
    <source>
        <dbReference type="SAM" id="MobiDB-lite"/>
    </source>
</evidence>
<keyword evidence="3" id="KW-1185">Reference proteome</keyword>
<sequence>MSRVKTKVTPHPFVDNPDLSDPRMNIHVCRNCGLVGQPGDTHHTMPDAVPDVMSAAAGEKRDA</sequence>
<accession>A0A2T0JIW3</accession>
<evidence type="ECO:0000313" key="2">
    <source>
        <dbReference type="EMBL" id="PRX07382.1"/>
    </source>
</evidence>